<evidence type="ECO:0000313" key="1">
    <source>
        <dbReference type="EMBL" id="MBA4623848.1"/>
    </source>
</evidence>
<organism evidence="1">
    <name type="scientific">Opuntia streptacantha</name>
    <name type="common">Prickly pear cactus</name>
    <name type="synonym">Opuntia cardona</name>
    <dbReference type="NCBI Taxonomy" id="393608"/>
    <lineage>
        <taxon>Eukaryota</taxon>
        <taxon>Viridiplantae</taxon>
        <taxon>Streptophyta</taxon>
        <taxon>Embryophyta</taxon>
        <taxon>Tracheophyta</taxon>
        <taxon>Spermatophyta</taxon>
        <taxon>Magnoliopsida</taxon>
        <taxon>eudicotyledons</taxon>
        <taxon>Gunneridae</taxon>
        <taxon>Pentapetalae</taxon>
        <taxon>Caryophyllales</taxon>
        <taxon>Cactineae</taxon>
        <taxon>Cactaceae</taxon>
        <taxon>Opuntioideae</taxon>
        <taxon>Opuntia</taxon>
    </lineage>
</organism>
<reference evidence="1" key="1">
    <citation type="journal article" date="2013" name="J. Plant Res.">
        <title>Effect of fungi and light on seed germination of three Opuntia species from semiarid lands of central Mexico.</title>
        <authorList>
            <person name="Delgado-Sanchez P."/>
            <person name="Jimenez-Bremont J.F."/>
            <person name="Guerrero-Gonzalez Mde L."/>
            <person name="Flores J."/>
        </authorList>
    </citation>
    <scope>NUCLEOTIDE SEQUENCE</scope>
    <source>
        <tissue evidence="1">Cladode</tissue>
    </source>
</reference>
<proteinExistence type="predicted"/>
<name>A0A7C9CVZ5_OPUST</name>
<protein>
    <submittedName>
        <fullName evidence="1">Uncharacterized protein</fullName>
    </submittedName>
</protein>
<accession>A0A7C9CVZ5</accession>
<reference evidence="1" key="2">
    <citation type="submission" date="2020-07" db="EMBL/GenBank/DDBJ databases">
        <authorList>
            <person name="Vera ALvarez R."/>
            <person name="Arias-Moreno D.M."/>
            <person name="Jimenez-Jacinto V."/>
            <person name="Jimenez-Bremont J.F."/>
            <person name="Swaminathan K."/>
            <person name="Moose S.P."/>
            <person name="Guerrero-Gonzalez M.L."/>
            <person name="Marino-Ramirez L."/>
            <person name="Landsman D."/>
            <person name="Rodriguez-Kessler M."/>
            <person name="Delgado-Sanchez P."/>
        </authorList>
    </citation>
    <scope>NUCLEOTIDE SEQUENCE</scope>
    <source>
        <tissue evidence="1">Cladode</tissue>
    </source>
</reference>
<sequence>MRNFLMQLVPRTTIMNLEMIRVSYALEKLIPTQNLSLRDQILLTWMKMRKKCFQKHELGWQTQGVKRLKEKPEKSSLRRQGGLLLCRKGENSRLQVLISGKGREKGKE</sequence>
<dbReference type="AlphaFoldDB" id="A0A7C9CVZ5"/>
<dbReference type="EMBL" id="GISG01045361">
    <property type="protein sequence ID" value="MBA4623848.1"/>
    <property type="molecule type" value="Transcribed_RNA"/>
</dbReference>